<dbReference type="Proteomes" id="UP000199220">
    <property type="component" value="Unassembled WGS sequence"/>
</dbReference>
<keyword evidence="5" id="KW-0326">Glycosidase</keyword>
<comment type="similarity">
    <text evidence="2">Belongs to the glycosyl hydrolase 2 family.</text>
</comment>
<name>A0A1H5D4Q1_9MICO</name>
<dbReference type="RefSeq" id="WP_089771595.1">
    <property type="nucleotide sequence ID" value="NZ_FNTX01000001.1"/>
</dbReference>
<evidence type="ECO:0000313" key="9">
    <source>
        <dbReference type="Proteomes" id="UP000199220"/>
    </source>
</evidence>
<dbReference type="InterPro" id="IPR054593">
    <property type="entry name" value="Beta-mannosidase-like_N2"/>
</dbReference>
<dbReference type="GO" id="GO:0006516">
    <property type="term" value="P:glycoprotein catabolic process"/>
    <property type="evidence" value="ECO:0007669"/>
    <property type="project" value="TreeGrafter"/>
</dbReference>
<feature type="domain" description="Beta-mannosidase-like galactose-binding" evidence="7">
    <location>
        <begin position="10"/>
        <end position="181"/>
    </location>
</feature>
<evidence type="ECO:0000256" key="2">
    <source>
        <dbReference type="ARBA" id="ARBA00007401"/>
    </source>
</evidence>
<dbReference type="InterPro" id="IPR013783">
    <property type="entry name" value="Ig-like_fold"/>
</dbReference>
<dbReference type="Pfam" id="PF00703">
    <property type="entry name" value="Glyco_hydro_2"/>
    <property type="match status" value="1"/>
</dbReference>
<dbReference type="PANTHER" id="PTHR43730:SF1">
    <property type="entry name" value="BETA-MANNOSIDASE"/>
    <property type="match status" value="1"/>
</dbReference>
<keyword evidence="9" id="KW-1185">Reference proteome</keyword>
<evidence type="ECO:0000256" key="5">
    <source>
        <dbReference type="ARBA" id="ARBA00023295"/>
    </source>
</evidence>
<dbReference type="InterPro" id="IPR036156">
    <property type="entry name" value="Beta-gal/glucu_dom_sf"/>
</dbReference>
<dbReference type="Pfam" id="PF22666">
    <property type="entry name" value="Glyco_hydro_2_N2"/>
    <property type="match status" value="1"/>
</dbReference>
<gene>
    <name evidence="8" type="ORF">SAMN04488554_0568</name>
</gene>
<proteinExistence type="inferred from homology"/>
<evidence type="ECO:0000313" key="8">
    <source>
        <dbReference type="EMBL" id="SED73822.1"/>
    </source>
</evidence>
<dbReference type="Gene3D" id="2.60.120.260">
    <property type="entry name" value="Galactose-binding domain-like"/>
    <property type="match status" value="1"/>
</dbReference>
<dbReference type="SUPFAM" id="SSF51445">
    <property type="entry name" value="(Trans)glycosidases"/>
    <property type="match status" value="1"/>
</dbReference>
<dbReference type="AlphaFoldDB" id="A0A1H5D4Q1"/>
<comment type="catalytic activity">
    <reaction evidence="1">
        <text>Hydrolysis of terminal, non-reducing beta-D-mannose residues in beta-D-mannosides.</text>
        <dbReference type="EC" id="3.2.1.25"/>
    </reaction>
</comment>
<dbReference type="GO" id="GO:0004567">
    <property type="term" value="F:beta-mannosidase activity"/>
    <property type="evidence" value="ECO:0007669"/>
    <property type="project" value="UniProtKB-EC"/>
</dbReference>
<reference evidence="9" key="1">
    <citation type="submission" date="2016-10" db="EMBL/GenBank/DDBJ databases">
        <authorList>
            <person name="Varghese N."/>
            <person name="Submissions S."/>
        </authorList>
    </citation>
    <scope>NUCLEOTIDE SEQUENCE [LARGE SCALE GENOMIC DNA]</scope>
    <source>
        <strain evidence="9">DSM 21368</strain>
    </source>
</reference>
<evidence type="ECO:0000259" key="6">
    <source>
        <dbReference type="Pfam" id="PF00703"/>
    </source>
</evidence>
<dbReference type="PANTHER" id="PTHR43730">
    <property type="entry name" value="BETA-MANNOSIDASE"/>
    <property type="match status" value="1"/>
</dbReference>
<dbReference type="GO" id="GO:0005975">
    <property type="term" value="P:carbohydrate metabolic process"/>
    <property type="evidence" value="ECO:0007669"/>
    <property type="project" value="InterPro"/>
</dbReference>
<keyword evidence="4" id="KW-0378">Hydrolase</keyword>
<dbReference type="InterPro" id="IPR008979">
    <property type="entry name" value="Galactose-bd-like_sf"/>
</dbReference>
<dbReference type="InterPro" id="IPR017853">
    <property type="entry name" value="GH"/>
</dbReference>
<dbReference type="InterPro" id="IPR006102">
    <property type="entry name" value="Ig-like_GH2"/>
</dbReference>
<evidence type="ECO:0000259" key="7">
    <source>
        <dbReference type="Pfam" id="PF22666"/>
    </source>
</evidence>
<dbReference type="FunFam" id="3.20.20.80:FF:000050">
    <property type="entry name" value="Beta-mannosidase B"/>
    <property type="match status" value="1"/>
</dbReference>
<sequence>MTRLPLHEGWTLRCTGGDAPTTISTAVVPAQVPGSVHTDLLSAGLIEDPYLGENEAALTWVHRADWVYETTFEAEPIAPGERAALAFEGLDTVATITLNGAIVGRTENMHRSYRFDVTGLLEEENTLVVSFSSALTRAEEIAQEVGPRPHSYDHPFNAVRKMACSFGWDWGPDLQTAGIWKPVHLERWHEARLAQVRPLVTVGADGTGRVEVVADLEVAGAEDPGRRVRAELTAPDGGPIATGEVAVTGGRAVVVLEAGDVDLWWPHGYGPQSRYDLQVTLADGDRERDSWSRKVGFRDVAVRADPDEAGTSFVIEVNGVPVFIKGANWIPDDHLLTRVTPERYARRVEQSVAANINLLRVWGGGIYEQDAFYDACDAAGVLVWQDFLLACAAYAEDEPLRGEFEAEARDNVARLMPHPSLVLWCGGNENLWFSVDQDWDARLEGGTWGYGYYHDLFAQVVAEVDPTRAYVEGSPASPGFAPWEKHPNDPDHGLKHEWAVWNQVDYSHYRDEAPRFVSEFGFQGPPTWATLTRALAPQDLHKESAAFLLHQKAPDGNGKLDRGMAPHLGIPEDFTDWHWAAQLNQAHAVRYALTHYRSHWPHTAGAIVWQINDCWPVTSWAAIDGDERPKPLWYAMQAAYAPRLLTIAPRETGLVVAVVNDSDDTWDDTLHLCRESLDGVGQATEDTPVHAPARSVTLVQIPARLATPADATGEALVATLGEERTVHLFAELKDVALDPDALTASATRVGDGYDVHITASSLALDVTVLADRLAPDARTDRALDTLRAGESVTVHVTTEHPLETGLLTAAPVLRSSNDLHGVATD</sequence>
<dbReference type="InterPro" id="IPR050887">
    <property type="entry name" value="Beta-mannosidase_GH2"/>
</dbReference>
<evidence type="ECO:0000256" key="4">
    <source>
        <dbReference type="ARBA" id="ARBA00022801"/>
    </source>
</evidence>
<dbReference type="SUPFAM" id="SSF49303">
    <property type="entry name" value="beta-Galactosidase/glucuronidase domain"/>
    <property type="match status" value="1"/>
</dbReference>
<organism evidence="8 9">
    <name type="scientific">Ruania alba</name>
    <dbReference type="NCBI Taxonomy" id="648782"/>
    <lineage>
        <taxon>Bacteria</taxon>
        <taxon>Bacillati</taxon>
        <taxon>Actinomycetota</taxon>
        <taxon>Actinomycetes</taxon>
        <taxon>Micrococcales</taxon>
        <taxon>Ruaniaceae</taxon>
        <taxon>Ruania</taxon>
    </lineage>
</organism>
<dbReference type="Gene3D" id="2.60.40.10">
    <property type="entry name" value="Immunoglobulins"/>
    <property type="match status" value="1"/>
</dbReference>
<dbReference type="EMBL" id="FNTX01000001">
    <property type="protein sequence ID" value="SED73822.1"/>
    <property type="molecule type" value="Genomic_DNA"/>
</dbReference>
<dbReference type="EC" id="3.2.1.25" evidence="3"/>
<accession>A0A1H5D4Q1</accession>
<dbReference type="STRING" id="648782.SAMN04488554_0568"/>
<dbReference type="OrthoDB" id="9758603at2"/>
<feature type="domain" description="Glycoside hydrolase family 2 immunoglobulin-like beta-sandwich" evidence="6">
    <location>
        <begin position="204"/>
        <end position="298"/>
    </location>
</feature>
<evidence type="ECO:0000256" key="3">
    <source>
        <dbReference type="ARBA" id="ARBA00012754"/>
    </source>
</evidence>
<dbReference type="SUPFAM" id="SSF49785">
    <property type="entry name" value="Galactose-binding domain-like"/>
    <property type="match status" value="1"/>
</dbReference>
<dbReference type="Gene3D" id="3.20.20.80">
    <property type="entry name" value="Glycosidases"/>
    <property type="match status" value="1"/>
</dbReference>
<evidence type="ECO:0000256" key="1">
    <source>
        <dbReference type="ARBA" id="ARBA00000829"/>
    </source>
</evidence>
<protein>
    <recommendedName>
        <fullName evidence="3">beta-mannosidase</fullName>
        <ecNumber evidence="3">3.2.1.25</ecNumber>
    </recommendedName>
</protein>